<sequence>MSNSYSNTPTRRIARLSLGPRSRYLKNRPIVSTDSISSAWISSIDTSSSATSSAVIYQGKKTFEWRDRVILKLGSKGGWPVDHYELERQEAEDLDYTEMNDEYQKNAILVLGYPYIGPVNEILTHQSSSSRPKILDIGTVS</sequence>
<dbReference type="GeneID" id="91096000"/>
<dbReference type="Proteomes" id="UP001355207">
    <property type="component" value="Chromosome 7"/>
</dbReference>
<name>A0AAX4K0T5_9TREE</name>
<protein>
    <submittedName>
        <fullName evidence="1">Uncharacterized protein</fullName>
    </submittedName>
</protein>
<organism evidence="1 2">
    <name type="scientific">Kwoniella dendrophila CBS 6074</name>
    <dbReference type="NCBI Taxonomy" id="1295534"/>
    <lineage>
        <taxon>Eukaryota</taxon>
        <taxon>Fungi</taxon>
        <taxon>Dikarya</taxon>
        <taxon>Basidiomycota</taxon>
        <taxon>Agaricomycotina</taxon>
        <taxon>Tremellomycetes</taxon>
        <taxon>Tremellales</taxon>
        <taxon>Cryptococcaceae</taxon>
        <taxon>Kwoniella</taxon>
    </lineage>
</organism>
<accession>A0AAX4K0T5</accession>
<dbReference type="AlphaFoldDB" id="A0AAX4K0T5"/>
<dbReference type="RefSeq" id="XP_066077158.1">
    <property type="nucleotide sequence ID" value="XM_066221061.1"/>
</dbReference>
<dbReference type="EMBL" id="CP144104">
    <property type="protein sequence ID" value="WWC90395.1"/>
    <property type="molecule type" value="Genomic_DNA"/>
</dbReference>
<evidence type="ECO:0000313" key="1">
    <source>
        <dbReference type="EMBL" id="WWC90395.1"/>
    </source>
</evidence>
<reference evidence="1 2" key="1">
    <citation type="submission" date="2024-01" db="EMBL/GenBank/DDBJ databases">
        <title>Comparative genomics of Cryptococcus and Kwoniella reveals pathogenesis evolution and contrasting modes of karyotype evolution via chromosome fusion or intercentromeric recombination.</title>
        <authorList>
            <person name="Coelho M.A."/>
            <person name="David-Palma M."/>
            <person name="Shea T."/>
            <person name="Bowers K."/>
            <person name="McGinley-Smith S."/>
            <person name="Mohammad A.W."/>
            <person name="Gnirke A."/>
            <person name="Yurkov A.M."/>
            <person name="Nowrousian M."/>
            <person name="Sun S."/>
            <person name="Cuomo C.A."/>
            <person name="Heitman J."/>
        </authorList>
    </citation>
    <scope>NUCLEOTIDE SEQUENCE [LARGE SCALE GENOMIC DNA]</scope>
    <source>
        <strain evidence="1 2">CBS 6074</strain>
    </source>
</reference>
<proteinExistence type="predicted"/>
<gene>
    <name evidence="1" type="ORF">L201_005330</name>
</gene>
<keyword evidence="2" id="KW-1185">Reference proteome</keyword>
<evidence type="ECO:0000313" key="2">
    <source>
        <dbReference type="Proteomes" id="UP001355207"/>
    </source>
</evidence>